<dbReference type="InterPro" id="IPR010810">
    <property type="entry name" value="Flagellin_hook_IN_motif"/>
</dbReference>
<accession>A0A1B2E9G8</accession>
<dbReference type="Gene3D" id="3.30.70.2120">
    <property type="match status" value="1"/>
</dbReference>
<dbReference type="GO" id="GO:0007155">
    <property type="term" value="P:cell adhesion"/>
    <property type="evidence" value="ECO:0007669"/>
    <property type="project" value="InterPro"/>
</dbReference>
<evidence type="ECO:0000256" key="3">
    <source>
        <dbReference type="ARBA" id="ARBA00023054"/>
    </source>
</evidence>
<dbReference type="PANTHER" id="PTHR30288">
    <property type="entry name" value="FLAGELLAR CAP/ASSEMBLY PROTEIN FLID"/>
    <property type="match status" value="1"/>
</dbReference>
<evidence type="ECO:0000256" key="2">
    <source>
        <dbReference type="ARBA" id="ARBA00011255"/>
    </source>
</evidence>
<dbReference type="Pfam" id="PF02465">
    <property type="entry name" value="FliD_N"/>
    <property type="match status" value="1"/>
</dbReference>
<gene>
    <name evidence="8" type="ORF">BBD41_16600</name>
</gene>
<dbReference type="EMBL" id="CP016809">
    <property type="protein sequence ID" value="ANY76611.1"/>
    <property type="molecule type" value="Genomic_DNA"/>
</dbReference>
<dbReference type="PANTHER" id="PTHR30288:SF0">
    <property type="entry name" value="FLAGELLAR HOOK-ASSOCIATED PROTEIN 2"/>
    <property type="match status" value="1"/>
</dbReference>
<evidence type="ECO:0000259" key="6">
    <source>
        <dbReference type="Pfam" id="PF02465"/>
    </source>
</evidence>
<keyword evidence="4 5" id="KW-0975">Bacterial flagellum</keyword>
<evidence type="ECO:0000259" key="7">
    <source>
        <dbReference type="Pfam" id="PF07195"/>
    </source>
</evidence>
<sequence>MSSLYNPIRYTGLGSGMDIDSIVKSLMDVERLPLQKLTRQRTSLIWQREDYRSMNTALSSFRSAAEKLRLSSGFESSQVTSSNPAAVEVSGSNSAGAGYNSIKVLNLATSASITGQALPIGTKPEDVVGVNGTFEITGPKGTSSPINITSGTSTISSIISDINAQSYMTGVKANYDANTRRIFLTTDTTGAESKISINDNDGALEEIFKLSALSAEGKNAKFEYNDVNGLDNYLESATNNFTLNGLTFTLKAPTSEAVSIMVTKSNNTAVENIKEFVNQYNNIIDKFMGATSTRPDKNYQPLLDEEKEAMKDSQIEKWESKARQGSLYNDSILKGALDDFRKAFREPVTVGQKSDGSDDKRLLSSIGITVMMDPKQNGKLQIDEEKLKSALASDPEAVKNIFMKLPSESAKADPQKRFEGMGFAERLYESINNQISKINKKIGFGSAESIDDSVLGEQLKQLNARAITLQDRITMIENRYYKKFTAMETALQSLNNKGSWISSQLSSL</sequence>
<name>A0A1B2E9G8_9BACL</name>
<dbReference type="KEGG" id="pib:BBD41_16600"/>
<keyword evidence="5" id="KW-0964">Secreted</keyword>
<evidence type="ECO:0000256" key="1">
    <source>
        <dbReference type="ARBA" id="ARBA00009764"/>
    </source>
</evidence>
<dbReference type="InterPro" id="IPR010809">
    <property type="entry name" value="FliD_C"/>
</dbReference>
<dbReference type="GO" id="GO:0005576">
    <property type="term" value="C:extracellular region"/>
    <property type="evidence" value="ECO:0007669"/>
    <property type="project" value="UniProtKB-SubCell"/>
</dbReference>
<keyword evidence="3" id="KW-0175">Coiled coil</keyword>
<dbReference type="InterPro" id="IPR003481">
    <property type="entry name" value="FliD_N"/>
</dbReference>
<feature type="domain" description="Flagellar hook-associated protein 2 N-terminal" evidence="6">
    <location>
        <begin position="15"/>
        <end position="110"/>
    </location>
</feature>
<evidence type="ECO:0000313" key="8">
    <source>
        <dbReference type="EMBL" id="ANY76611.1"/>
    </source>
</evidence>
<comment type="similarity">
    <text evidence="1 5">Belongs to the FliD family.</text>
</comment>
<dbReference type="GO" id="GO:0071973">
    <property type="term" value="P:bacterial-type flagellum-dependent cell motility"/>
    <property type="evidence" value="ECO:0007669"/>
    <property type="project" value="TreeGrafter"/>
</dbReference>
<feature type="domain" description="Flagellar hook-associated protein 2 C-terminal" evidence="7">
    <location>
        <begin position="217"/>
        <end position="496"/>
    </location>
</feature>
<protein>
    <recommendedName>
        <fullName evidence="5">Flagellar hook-associated protein 2</fullName>
        <shortName evidence="5">HAP2</shortName>
    </recommendedName>
    <alternativeName>
        <fullName evidence="5">Flagellar cap protein</fullName>
    </alternativeName>
</protein>
<comment type="subcellular location">
    <subcellularLocation>
        <location evidence="5">Secreted</location>
    </subcellularLocation>
    <subcellularLocation>
        <location evidence="5">Bacterial flagellum</location>
    </subcellularLocation>
</comment>
<comment type="subunit">
    <text evidence="2 5">Homopentamer.</text>
</comment>
<evidence type="ECO:0000256" key="5">
    <source>
        <dbReference type="RuleBase" id="RU362066"/>
    </source>
</evidence>
<dbReference type="Pfam" id="PF07196">
    <property type="entry name" value="Flagellin_IN"/>
    <property type="match status" value="1"/>
</dbReference>
<organism evidence="8">
    <name type="scientific">Paenibacillus ihbetae</name>
    <dbReference type="NCBI Taxonomy" id="1870820"/>
    <lineage>
        <taxon>Bacteria</taxon>
        <taxon>Bacillati</taxon>
        <taxon>Bacillota</taxon>
        <taxon>Bacilli</taxon>
        <taxon>Bacillales</taxon>
        <taxon>Paenibacillaceae</taxon>
        <taxon>Paenibacillus</taxon>
    </lineage>
</organism>
<dbReference type="AlphaFoldDB" id="A0A1B2E9G8"/>
<evidence type="ECO:0000256" key="4">
    <source>
        <dbReference type="ARBA" id="ARBA00023143"/>
    </source>
</evidence>
<reference evidence="8" key="1">
    <citation type="submission" date="2016-08" db="EMBL/GenBank/DDBJ databases">
        <title>Complete Genome Seqeunce of Paenibacillus sp. nov. IHBB 9852 from high altitute lake of Indian trans-Himalayas.</title>
        <authorList>
            <person name="Kiran S."/>
            <person name="Swarnkar M.K."/>
            <person name="Rana A."/>
            <person name="Tewari R."/>
            <person name="Gulati A."/>
        </authorList>
    </citation>
    <scope>NUCLEOTIDE SEQUENCE [LARGE SCALE GENOMIC DNA]</scope>
    <source>
        <strain evidence="8">IHBB 9852</strain>
    </source>
</reference>
<dbReference type="GO" id="GO:0009421">
    <property type="term" value="C:bacterial-type flagellum filament cap"/>
    <property type="evidence" value="ECO:0007669"/>
    <property type="project" value="InterPro"/>
</dbReference>
<dbReference type="Pfam" id="PF07195">
    <property type="entry name" value="FliD_C"/>
    <property type="match status" value="1"/>
</dbReference>
<comment type="function">
    <text evidence="5">Required for morphogenesis and for the elongation of the flagellar filament by facilitating polymerization of the flagellin monomers at the tip of growing filament. Forms a capping structure, which prevents flagellin subunits (transported through the central channel of the flagellum) from leaking out without polymerization at the distal end.</text>
</comment>
<dbReference type="InterPro" id="IPR040026">
    <property type="entry name" value="FliD"/>
</dbReference>
<dbReference type="GO" id="GO:0009424">
    <property type="term" value="C:bacterial-type flagellum hook"/>
    <property type="evidence" value="ECO:0007669"/>
    <property type="project" value="UniProtKB-UniRule"/>
</dbReference>
<proteinExistence type="inferred from homology"/>